<protein>
    <submittedName>
        <fullName evidence="1">27127_t:CDS:1</fullName>
    </submittedName>
</protein>
<evidence type="ECO:0000313" key="1">
    <source>
        <dbReference type="EMBL" id="CAG8559917.1"/>
    </source>
</evidence>
<dbReference type="EMBL" id="CAJVPY010002415">
    <property type="protein sequence ID" value="CAG8559917.1"/>
    <property type="molecule type" value="Genomic_DNA"/>
</dbReference>
<reference evidence="1" key="1">
    <citation type="submission" date="2021-06" db="EMBL/GenBank/DDBJ databases">
        <authorList>
            <person name="Kallberg Y."/>
            <person name="Tangrot J."/>
            <person name="Rosling A."/>
        </authorList>
    </citation>
    <scope>NUCLEOTIDE SEQUENCE</scope>
    <source>
        <strain evidence="1">MA453B</strain>
    </source>
</reference>
<organism evidence="1 2">
    <name type="scientific">Dentiscutata erythropus</name>
    <dbReference type="NCBI Taxonomy" id="1348616"/>
    <lineage>
        <taxon>Eukaryota</taxon>
        <taxon>Fungi</taxon>
        <taxon>Fungi incertae sedis</taxon>
        <taxon>Mucoromycota</taxon>
        <taxon>Glomeromycotina</taxon>
        <taxon>Glomeromycetes</taxon>
        <taxon>Diversisporales</taxon>
        <taxon>Gigasporaceae</taxon>
        <taxon>Dentiscutata</taxon>
    </lineage>
</organism>
<dbReference type="Proteomes" id="UP000789405">
    <property type="component" value="Unassembled WGS sequence"/>
</dbReference>
<name>A0A9N9BB24_9GLOM</name>
<sequence length="52" mass="5082">MSVSPLGVTLTTPSGVLPSVPSSVASFVSLDVTSTALSGAMFITTPCAVALL</sequence>
<accession>A0A9N9BB24</accession>
<comment type="caution">
    <text evidence="1">The sequence shown here is derived from an EMBL/GenBank/DDBJ whole genome shotgun (WGS) entry which is preliminary data.</text>
</comment>
<proteinExistence type="predicted"/>
<keyword evidence="2" id="KW-1185">Reference proteome</keyword>
<dbReference type="AlphaFoldDB" id="A0A9N9BB24"/>
<gene>
    <name evidence="1" type="ORF">DERYTH_LOCUS5685</name>
</gene>
<evidence type="ECO:0000313" key="2">
    <source>
        <dbReference type="Proteomes" id="UP000789405"/>
    </source>
</evidence>